<dbReference type="SUPFAM" id="SSF55874">
    <property type="entry name" value="ATPase domain of HSP90 chaperone/DNA topoisomerase II/histidine kinase"/>
    <property type="match status" value="1"/>
</dbReference>
<keyword evidence="5" id="KW-0547">Nucleotide-binding</keyword>
<feature type="transmembrane region" description="Helical" evidence="9">
    <location>
        <begin position="86"/>
        <end position="112"/>
    </location>
</feature>
<evidence type="ECO:0000256" key="4">
    <source>
        <dbReference type="ARBA" id="ARBA00022679"/>
    </source>
</evidence>
<dbReference type="GO" id="GO:0016301">
    <property type="term" value="F:kinase activity"/>
    <property type="evidence" value="ECO:0007669"/>
    <property type="project" value="UniProtKB-KW"/>
</dbReference>
<evidence type="ECO:0000259" key="10">
    <source>
        <dbReference type="SMART" id="SM00387"/>
    </source>
</evidence>
<dbReference type="Proteomes" id="UP001165270">
    <property type="component" value="Unassembled WGS sequence"/>
</dbReference>
<keyword evidence="9" id="KW-0812">Transmembrane</keyword>
<keyword evidence="3" id="KW-0597">Phosphoprotein</keyword>
<proteinExistence type="predicted"/>
<dbReference type="Pfam" id="PF07730">
    <property type="entry name" value="HisKA_3"/>
    <property type="match status" value="1"/>
</dbReference>
<feature type="transmembrane region" description="Helical" evidence="9">
    <location>
        <begin position="124"/>
        <end position="144"/>
    </location>
</feature>
<dbReference type="CDD" id="cd16917">
    <property type="entry name" value="HATPase_UhpB-NarQ-NarX-like"/>
    <property type="match status" value="1"/>
</dbReference>
<dbReference type="Gene3D" id="1.20.5.1930">
    <property type="match status" value="1"/>
</dbReference>
<dbReference type="InterPro" id="IPR036890">
    <property type="entry name" value="HATPase_C_sf"/>
</dbReference>
<keyword evidence="6 11" id="KW-0418">Kinase</keyword>
<comment type="catalytic activity">
    <reaction evidence="1">
        <text>ATP + protein L-histidine = ADP + protein N-phospho-L-histidine.</text>
        <dbReference type="EC" id="2.7.13.3"/>
    </reaction>
</comment>
<dbReference type="InterPro" id="IPR011712">
    <property type="entry name" value="Sig_transdc_His_kin_sub3_dim/P"/>
</dbReference>
<evidence type="ECO:0000256" key="6">
    <source>
        <dbReference type="ARBA" id="ARBA00022777"/>
    </source>
</evidence>
<evidence type="ECO:0000256" key="7">
    <source>
        <dbReference type="ARBA" id="ARBA00022840"/>
    </source>
</evidence>
<evidence type="ECO:0000256" key="3">
    <source>
        <dbReference type="ARBA" id="ARBA00022553"/>
    </source>
</evidence>
<evidence type="ECO:0000313" key="11">
    <source>
        <dbReference type="EMBL" id="MCI3245590.1"/>
    </source>
</evidence>
<evidence type="ECO:0000256" key="5">
    <source>
        <dbReference type="ARBA" id="ARBA00022741"/>
    </source>
</evidence>
<keyword evidence="4" id="KW-0808">Transferase</keyword>
<keyword evidence="7" id="KW-0067">ATP-binding</keyword>
<dbReference type="Gene3D" id="3.30.565.10">
    <property type="entry name" value="Histidine kinase-like ATPase, C-terminal domain"/>
    <property type="match status" value="1"/>
</dbReference>
<sequence>MGEERRGAAASAPPGLAGAAGTGARAVLSGVRTPLGAAVGLALLSVGEGLVRSGGPRSSLAVVLVLALATTLPLAFVLGGGRGGRVGAAVAVSAACVLALVPFQALTVGAAVAQLICVYGSARAGWPLLGGLFVVPYVLVALFAHQDGARFVAVLLATLASAAAATGITRHVRSTVLAHSATERAFADSLLEHAARGERARIARELHDVVAHHISMIAVQAENARLTTPGLPPEGASRFLAIGDTARTALTEMRRLLGVLREDADEDAGVRRRPQPGLGQLMELLDASREAAGSATRLIVSGPVTALDPGVEVTAYRIVQEALTNARRHAPGAAVDVELRYGPDELVVRVRDNGPGPVAPGTPGHGLLGMRERAATVGGTLRTGAAHGGGFLVEARLPVRAEVLA</sequence>
<dbReference type="SMART" id="SM00387">
    <property type="entry name" value="HATPase_c"/>
    <property type="match status" value="1"/>
</dbReference>
<gene>
    <name evidence="11" type="ORF">MQN93_38365</name>
</gene>
<feature type="domain" description="Histidine kinase/HSP90-like ATPase" evidence="10">
    <location>
        <begin position="310"/>
        <end position="401"/>
    </location>
</feature>
<evidence type="ECO:0000256" key="1">
    <source>
        <dbReference type="ARBA" id="ARBA00000085"/>
    </source>
</evidence>
<dbReference type="EMBL" id="JALDAX010000022">
    <property type="protein sequence ID" value="MCI3245590.1"/>
    <property type="molecule type" value="Genomic_DNA"/>
</dbReference>
<evidence type="ECO:0000256" key="2">
    <source>
        <dbReference type="ARBA" id="ARBA00012438"/>
    </source>
</evidence>
<feature type="transmembrane region" description="Helical" evidence="9">
    <location>
        <begin position="60"/>
        <end position="79"/>
    </location>
</feature>
<evidence type="ECO:0000256" key="9">
    <source>
        <dbReference type="SAM" id="Phobius"/>
    </source>
</evidence>
<dbReference type="InterPro" id="IPR050482">
    <property type="entry name" value="Sensor_HK_TwoCompSys"/>
</dbReference>
<dbReference type="EC" id="2.7.13.3" evidence="2"/>
<evidence type="ECO:0000256" key="8">
    <source>
        <dbReference type="ARBA" id="ARBA00023012"/>
    </source>
</evidence>
<keyword evidence="12" id="KW-1185">Reference proteome</keyword>
<dbReference type="PANTHER" id="PTHR24421:SF10">
    <property type="entry name" value="NITRATE_NITRITE SENSOR PROTEIN NARQ"/>
    <property type="match status" value="1"/>
</dbReference>
<dbReference type="Pfam" id="PF02518">
    <property type="entry name" value="HATPase_c"/>
    <property type="match status" value="1"/>
</dbReference>
<accession>A0ABS9XUK2</accession>
<feature type="transmembrane region" description="Helical" evidence="9">
    <location>
        <begin position="151"/>
        <end position="169"/>
    </location>
</feature>
<keyword evidence="9" id="KW-0472">Membrane</keyword>
<reference evidence="11" key="1">
    <citation type="submission" date="2022-03" db="EMBL/GenBank/DDBJ databases">
        <title>Streptomyces 7R015 and 7R016 isolated from Barleria lupulina in Thailand.</title>
        <authorList>
            <person name="Kanchanasin P."/>
            <person name="Phongsopitanun W."/>
            <person name="Tanasupawat S."/>
        </authorList>
    </citation>
    <scope>NUCLEOTIDE SEQUENCE</scope>
    <source>
        <strain evidence="11">7R016</strain>
    </source>
</reference>
<evidence type="ECO:0000313" key="12">
    <source>
        <dbReference type="Proteomes" id="UP001165270"/>
    </source>
</evidence>
<dbReference type="InterPro" id="IPR003594">
    <property type="entry name" value="HATPase_dom"/>
</dbReference>
<keyword evidence="9" id="KW-1133">Transmembrane helix</keyword>
<keyword evidence="8" id="KW-0902">Two-component regulatory system</keyword>
<comment type="caution">
    <text evidence="11">The sequence shown here is derived from an EMBL/GenBank/DDBJ whole genome shotgun (WGS) entry which is preliminary data.</text>
</comment>
<name>A0ABS9XUK2_9ACTN</name>
<dbReference type="PANTHER" id="PTHR24421">
    <property type="entry name" value="NITRATE/NITRITE SENSOR PROTEIN NARX-RELATED"/>
    <property type="match status" value="1"/>
</dbReference>
<organism evidence="11 12">
    <name type="scientific">Streptomyces spinosisporus</name>
    <dbReference type="NCBI Taxonomy" id="2927582"/>
    <lineage>
        <taxon>Bacteria</taxon>
        <taxon>Bacillati</taxon>
        <taxon>Actinomycetota</taxon>
        <taxon>Actinomycetes</taxon>
        <taxon>Kitasatosporales</taxon>
        <taxon>Streptomycetaceae</taxon>
        <taxon>Streptomyces</taxon>
    </lineage>
</organism>
<protein>
    <recommendedName>
        <fullName evidence="2">histidine kinase</fullName>
        <ecNumber evidence="2">2.7.13.3</ecNumber>
    </recommendedName>
</protein>